<evidence type="ECO:0000313" key="2">
    <source>
        <dbReference type="EMBL" id="KAK3759448.1"/>
    </source>
</evidence>
<reference evidence="2" key="1">
    <citation type="journal article" date="2023" name="G3 (Bethesda)">
        <title>A reference genome for the long-term kleptoplast-retaining sea slug Elysia crispata morphotype clarki.</title>
        <authorList>
            <person name="Eastman K.E."/>
            <person name="Pendleton A.L."/>
            <person name="Shaikh M.A."/>
            <person name="Suttiyut T."/>
            <person name="Ogas R."/>
            <person name="Tomko P."/>
            <person name="Gavelis G."/>
            <person name="Widhalm J.R."/>
            <person name="Wisecaver J.H."/>
        </authorList>
    </citation>
    <scope>NUCLEOTIDE SEQUENCE</scope>
    <source>
        <strain evidence="2">ECLA1</strain>
    </source>
</reference>
<name>A0AAE1D7P7_9GAST</name>
<feature type="region of interest" description="Disordered" evidence="1">
    <location>
        <begin position="42"/>
        <end position="61"/>
    </location>
</feature>
<feature type="compositionally biased region" description="Polar residues" evidence="1">
    <location>
        <begin position="13"/>
        <end position="22"/>
    </location>
</feature>
<gene>
    <name evidence="2" type="ORF">RRG08_062595</name>
</gene>
<sequence>MVGSARTKPEDPTVTQPVTSTNWWGRPGLNLRILQQHNLLQAPTGGTKPEEPAATQPVTGTKWWGRPRLNLRNLQQHNLLQAPNGTCSNTTCNRHQLVGSAWTKPEEPAPTQPVTGTNWWDRPGLNLRNLQQHNLLQAPNGGRAELNLRNLQQHNLLQAPTGGVSVDKT</sequence>
<keyword evidence="3" id="KW-1185">Reference proteome</keyword>
<accession>A0AAE1D7P7</accession>
<organism evidence="2 3">
    <name type="scientific">Elysia crispata</name>
    <name type="common">lettuce slug</name>
    <dbReference type="NCBI Taxonomy" id="231223"/>
    <lineage>
        <taxon>Eukaryota</taxon>
        <taxon>Metazoa</taxon>
        <taxon>Spiralia</taxon>
        <taxon>Lophotrochozoa</taxon>
        <taxon>Mollusca</taxon>
        <taxon>Gastropoda</taxon>
        <taxon>Heterobranchia</taxon>
        <taxon>Euthyneura</taxon>
        <taxon>Panpulmonata</taxon>
        <taxon>Sacoglossa</taxon>
        <taxon>Placobranchoidea</taxon>
        <taxon>Plakobranchidae</taxon>
        <taxon>Elysia</taxon>
    </lineage>
</organism>
<feature type="region of interest" description="Disordered" evidence="1">
    <location>
        <begin position="1"/>
        <end position="22"/>
    </location>
</feature>
<proteinExistence type="predicted"/>
<dbReference type="AlphaFoldDB" id="A0AAE1D7P7"/>
<evidence type="ECO:0000313" key="3">
    <source>
        <dbReference type="Proteomes" id="UP001283361"/>
    </source>
</evidence>
<evidence type="ECO:0000256" key="1">
    <source>
        <dbReference type="SAM" id="MobiDB-lite"/>
    </source>
</evidence>
<comment type="caution">
    <text evidence="2">The sequence shown here is derived from an EMBL/GenBank/DDBJ whole genome shotgun (WGS) entry which is preliminary data.</text>
</comment>
<dbReference type="EMBL" id="JAWDGP010005120">
    <property type="protein sequence ID" value="KAK3759448.1"/>
    <property type="molecule type" value="Genomic_DNA"/>
</dbReference>
<dbReference type="Proteomes" id="UP001283361">
    <property type="component" value="Unassembled WGS sequence"/>
</dbReference>
<protein>
    <submittedName>
        <fullName evidence="2">Uncharacterized protein</fullName>
    </submittedName>
</protein>